<dbReference type="EMBL" id="FMYV01000006">
    <property type="protein sequence ID" value="SDC71389.1"/>
    <property type="molecule type" value="Genomic_DNA"/>
</dbReference>
<name>A0A1G6NU97_9BACT</name>
<organism evidence="1 2">
    <name type="scientific">Geotoga petraea</name>
    <dbReference type="NCBI Taxonomy" id="28234"/>
    <lineage>
        <taxon>Bacteria</taxon>
        <taxon>Thermotogati</taxon>
        <taxon>Thermotogota</taxon>
        <taxon>Thermotogae</taxon>
        <taxon>Petrotogales</taxon>
        <taxon>Petrotogaceae</taxon>
        <taxon>Geotoga</taxon>
    </lineage>
</organism>
<dbReference type="Proteomes" id="UP000199322">
    <property type="component" value="Unassembled WGS sequence"/>
</dbReference>
<proteinExistence type="predicted"/>
<evidence type="ECO:0000313" key="1">
    <source>
        <dbReference type="EMBL" id="SDC71389.1"/>
    </source>
</evidence>
<gene>
    <name evidence="1" type="ORF">SAMN04488588_1663</name>
</gene>
<evidence type="ECO:0000313" key="2">
    <source>
        <dbReference type="Proteomes" id="UP000199322"/>
    </source>
</evidence>
<dbReference type="AlphaFoldDB" id="A0A1G6NU97"/>
<sequence>MKKVILIVAIMVISISIFSIDKSYEPTPAPNAAAVLRVWEENTIVSQETKHKDVYFSVTGRISVNLGFIVIELEAEAGTTKTIYYEVTEWHRETFREVWIAGNIDDDIIDPTNPRTVIEKIGDDYYTTRKIK</sequence>
<dbReference type="RefSeq" id="WP_091404702.1">
    <property type="nucleotide sequence ID" value="NZ_FMYV01000006.1"/>
</dbReference>
<keyword evidence="2" id="KW-1185">Reference proteome</keyword>
<accession>A0A1G6NU97</accession>
<protein>
    <submittedName>
        <fullName evidence="1">Uncharacterized protein</fullName>
    </submittedName>
</protein>
<reference evidence="1 2" key="1">
    <citation type="submission" date="2016-10" db="EMBL/GenBank/DDBJ databases">
        <authorList>
            <person name="de Groot N.N."/>
        </authorList>
    </citation>
    <scope>NUCLEOTIDE SEQUENCE [LARGE SCALE GENOMIC DNA]</scope>
    <source>
        <strain evidence="1 2">WG14</strain>
    </source>
</reference>
<dbReference type="STRING" id="28234.SAMN04488588_1663"/>